<evidence type="ECO:0000313" key="2">
    <source>
        <dbReference type="EMBL" id="CEP19523.1"/>
    </source>
</evidence>
<feature type="region of interest" description="Disordered" evidence="1">
    <location>
        <begin position="51"/>
        <end position="89"/>
    </location>
</feature>
<reference evidence="2 3" key="1">
    <citation type="submission" date="2014-09" db="EMBL/GenBank/DDBJ databases">
        <authorList>
            <person name="Ellenberger Sabrina"/>
        </authorList>
    </citation>
    <scope>NUCLEOTIDE SEQUENCE [LARGE SCALE GENOMIC DNA]</scope>
    <source>
        <strain evidence="2 3">CBS 412.66</strain>
    </source>
</reference>
<organism evidence="2 3">
    <name type="scientific">Parasitella parasitica</name>
    <dbReference type="NCBI Taxonomy" id="35722"/>
    <lineage>
        <taxon>Eukaryota</taxon>
        <taxon>Fungi</taxon>
        <taxon>Fungi incertae sedis</taxon>
        <taxon>Mucoromycota</taxon>
        <taxon>Mucoromycotina</taxon>
        <taxon>Mucoromycetes</taxon>
        <taxon>Mucorales</taxon>
        <taxon>Mucorineae</taxon>
        <taxon>Mucoraceae</taxon>
        <taxon>Parasitella</taxon>
    </lineage>
</organism>
<dbReference type="Proteomes" id="UP000054107">
    <property type="component" value="Unassembled WGS sequence"/>
</dbReference>
<name>A0A0B7NW58_9FUNG</name>
<proteinExistence type="predicted"/>
<evidence type="ECO:0000256" key="1">
    <source>
        <dbReference type="SAM" id="MobiDB-lite"/>
    </source>
</evidence>
<evidence type="ECO:0000313" key="3">
    <source>
        <dbReference type="Proteomes" id="UP000054107"/>
    </source>
</evidence>
<dbReference type="OrthoDB" id="2289259at2759"/>
<protein>
    <submittedName>
        <fullName evidence="2">Uncharacterized protein</fullName>
    </submittedName>
</protein>
<dbReference type="EMBL" id="LN734038">
    <property type="protein sequence ID" value="CEP19523.1"/>
    <property type="molecule type" value="Genomic_DNA"/>
</dbReference>
<keyword evidence="3" id="KW-1185">Reference proteome</keyword>
<gene>
    <name evidence="2" type="primary">PARPA_13839.1 scaffold 47132</name>
</gene>
<dbReference type="AlphaFoldDB" id="A0A0B7NW58"/>
<accession>A0A0B7NW58</accession>
<sequence>MIIPGSMLELELFRSSLKLMFAWKYHMINMDNNINLANLNKEQQFLLAGVSSTISPPHSPPRNVQPVRMSLSPSNTNKRTRFVFEEDQR</sequence>